<dbReference type="Proteomes" id="UP000095349">
    <property type="component" value="Chromosome"/>
</dbReference>
<dbReference type="STRING" id="285473.A4G23_02522"/>
<sequence length="294" mass="31301">MSDTSTAAAPNTPDAPARDDAPAEGAEAGPPTGESPAAPAVVARGGRVAYALARWAAAVLVCGGLGAGTAYGIASMDRTDVPGLATESDGRWDYPRLTLPALPEGLQRPHSDGNRHRIHHADLRRLLLPAPEGAMVDKDLTGGWTKDSQYLSEYAREHRPDLRQKLDDYGVRHIAARGWTMPDGTTTRIYLLRFTSSSLVVEFHQSALGAGLSPDTALVGAPEARLDMSMEWADLTGPVTLHVYDEVRPLGAEHTRQAYIVAGDTLGLVVQSRKGAAEAVPFQQTVLLQSQLLG</sequence>
<protein>
    <submittedName>
        <fullName evidence="2">Uncharacterized protein</fullName>
    </submittedName>
</protein>
<dbReference type="GeneID" id="33067680"/>
<evidence type="ECO:0000256" key="1">
    <source>
        <dbReference type="SAM" id="MobiDB-lite"/>
    </source>
</evidence>
<gene>
    <name evidence="2" type="ORF">A4G23_02522</name>
</gene>
<evidence type="ECO:0000313" key="2">
    <source>
        <dbReference type="EMBL" id="AOT59679.1"/>
    </source>
</evidence>
<dbReference type="EMBL" id="CP017316">
    <property type="protein sequence ID" value="AOT59679.1"/>
    <property type="molecule type" value="Genomic_DNA"/>
</dbReference>
<dbReference type="PATRIC" id="fig|285473.5.peg.2643"/>
<evidence type="ECO:0000313" key="3">
    <source>
        <dbReference type="Proteomes" id="UP000095349"/>
    </source>
</evidence>
<accession>A0A1D8G2K4</accession>
<name>A0A1D8G2K4_9ACTN</name>
<feature type="compositionally biased region" description="Low complexity" evidence="1">
    <location>
        <begin position="23"/>
        <end position="39"/>
    </location>
</feature>
<dbReference type="OrthoDB" id="3851768at2"/>
<organism evidence="2 3">
    <name type="scientific">Streptomyces rubrolavendulae</name>
    <dbReference type="NCBI Taxonomy" id="285473"/>
    <lineage>
        <taxon>Bacteria</taxon>
        <taxon>Bacillati</taxon>
        <taxon>Actinomycetota</taxon>
        <taxon>Actinomycetes</taxon>
        <taxon>Kitasatosporales</taxon>
        <taxon>Streptomycetaceae</taxon>
        <taxon>Streptomyces</taxon>
    </lineage>
</organism>
<dbReference type="RefSeq" id="WP_069976995.1">
    <property type="nucleotide sequence ID" value="NZ_CP017316.1"/>
</dbReference>
<dbReference type="AlphaFoldDB" id="A0A1D8G2K4"/>
<feature type="compositionally biased region" description="Low complexity" evidence="1">
    <location>
        <begin position="1"/>
        <end position="15"/>
    </location>
</feature>
<reference evidence="2 3" key="1">
    <citation type="submission" date="2016-09" db="EMBL/GenBank/DDBJ databases">
        <title>Streptomyces rubrolavendulae MJM4426 Genome sequencing and assembly.</title>
        <authorList>
            <person name="Kim J.-G."/>
        </authorList>
    </citation>
    <scope>NUCLEOTIDE SEQUENCE [LARGE SCALE GENOMIC DNA]</scope>
    <source>
        <strain evidence="2 3">MJM4426</strain>
    </source>
</reference>
<keyword evidence="3" id="KW-1185">Reference proteome</keyword>
<proteinExistence type="predicted"/>
<feature type="region of interest" description="Disordered" evidence="1">
    <location>
        <begin position="1"/>
        <end position="39"/>
    </location>
</feature>
<dbReference type="KEGG" id="srn:A4G23_02522"/>